<proteinExistence type="predicted"/>
<dbReference type="AlphaFoldDB" id="A0A7J6WL81"/>
<evidence type="ECO:0000313" key="1">
    <source>
        <dbReference type="EMBL" id="KAF5197195.1"/>
    </source>
</evidence>
<name>A0A7J6WL81_THATH</name>
<reference evidence="1 2" key="1">
    <citation type="submission" date="2020-06" db="EMBL/GenBank/DDBJ databases">
        <title>Transcriptomic and genomic resources for Thalictrum thalictroides and T. hernandezii: Facilitating candidate gene discovery in an emerging model plant lineage.</title>
        <authorList>
            <person name="Arias T."/>
            <person name="Riano-Pachon D.M."/>
            <person name="Di Stilio V.S."/>
        </authorList>
    </citation>
    <scope>NUCLEOTIDE SEQUENCE [LARGE SCALE GENOMIC DNA]</scope>
    <source>
        <strain evidence="2">cv. WT478/WT964</strain>
        <tissue evidence="1">Leaves</tissue>
    </source>
</reference>
<gene>
    <name evidence="1" type="ORF">FRX31_013220</name>
</gene>
<comment type="caution">
    <text evidence="1">The sequence shown here is derived from an EMBL/GenBank/DDBJ whole genome shotgun (WGS) entry which is preliminary data.</text>
</comment>
<protein>
    <submittedName>
        <fullName evidence="1">Uncharacterized protein</fullName>
    </submittedName>
</protein>
<accession>A0A7J6WL81</accession>
<keyword evidence="2" id="KW-1185">Reference proteome</keyword>
<evidence type="ECO:0000313" key="2">
    <source>
        <dbReference type="Proteomes" id="UP000554482"/>
    </source>
</evidence>
<sequence>MLLEAGLMLKCKMRVLQQQCKYSNPLVMPSTSIVRELEIVMAKGLNNLWDEATRFSKNHTSFQCRPTKLGSFKLNGSYARDFFSSSESPIYGVNCEGNLVAESS</sequence>
<dbReference type="Proteomes" id="UP000554482">
    <property type="component" value="Unassembled WGS sequence"/>
</dbReference>
<organism evidence="1 2">
    <name type="scientific">Thalictrum thalictroides</name>
    <name type="common">Rue-anemone</name>
    <name type="synonym">Anemone thalictroides</name>
    <dbReference type="NCBI Taxonomy" id="46969"/>
    <lineage>
        <taxon>Eukaryota</taxon>
        <taxon>Viridiplantae</taxon>
        <taxon>Streptophyta</taxon>
        <taxon>Embryophyta</taxon>
        <taxon>Tracheophyta</taxon>
        <taxon>Spermatophyta</taxon>
        <taxon>Magnoliopsida</taxon>
        <taxon>Ranunculales</taxon>
        <taxon>Ranunculaceae</taxon>
        <taxon>Thalictroideae</taxon>
        <taxon>Thalictrum</taxon>
    </lineage>
</organism>
<dbReference type="EMBL" id="JABWDY010014994">
    <property type="protein sequence ID" value="KAF5197195.1"/>
    <property type="molecule type" value="Genomic_DNA"/>
</dbReference>